<feature type="domain" description="Thioredoxin" evidence="2">
    <location>
        <begin position="480"/>
        <end position="619"/>
    </location>
</feature>
<dbReference type="EMBL" id="DTDJ01000051">
    <property type="protein sequence ID" value="HGL18329.1"/>
    <property type="molecule type" value="Genomic_DNA"/>
</dbReference>
<dbReference type="InterPro" id="IPR050553">
    <property type="entry name" value="Thioredoxin_ResA/DsbE_sf"/>
</dbReference>
<dbReference type="InterPro" id="IPR011990">
    <property type="entry name" value="TPR-like_helical_dom_sf"/>
</dbReference>
<gene>
    <name evidence="3" type="ORF">ENU66_08385</name>
</gene>
<dbReference type="SUPFAM" id="SSF52833">
    <property type="entry name" value="Thioredoxin-like"/>
    <property type="match status" value="1"/>
</dbReference>
<evidence type="ECO:0000256" key="1">
    <source>
        <dbReference type="SAM" id="SignalP"/>
    </source>
</evidence>
<dbReference type="Pfam" id="PF00578">
    <property type="entry name" value="AhpC-TSA"/>
    <property type="match status" value="1"/>
</dbReference>
<evidence type="ECO:0000259" key="2">
    <source>
        <dbReference type="PROSITE" id="PS51352"/>
    </source>
</evidence>
<feature type="signal peptide" evidence="1">
    <location>
        <begin position="1"/>
        <end position="25"/>
    </location>
</feature>
<dbReference type="PROSITE" id="PS51352">
    <property type="entry name" value="THIOREDOXIN_2"/>
    <property type="match status" value="1"/>
</dbReference>
<dbReference type="GO" id="GO:0016209">
    <property type="term" value="F:antioxidant activity"/>
    <property type="evidence" value="ECO:0007669"/>
    <property type="project" value="InterPro"/>
</dbReference>
<dbReference type="InterPro" id="IPR013766">
    <property type="entry name" value="Thioredoxin_domain"/>
</dbReference>
<keyword evidence="1" id="KW-0732">Signal</keyword>
<name>A0A7V4E6G2_UNCW3</name>
<dbReference type="AlphaFoldDB" id="A0A7V4E6G2"/>
<dbReference type="InterPro" id="IPR017937">
    <property type="entry name" value="Thioredoxin_CS"/>
</dbReference>
<dbReference type="SUPFAM" id="SSF48452">
    <property type="entry name" value="TPR-like"/>
    <property type="match status" value="1"/>
</dbReference>
<organism evidence="3">
    <name type="scientific">candidate division WOR-3 bacterium</name>
    <dbReference type="NCBI Taxonomy" id="2052148"/>
    <lineage>
        <taxon>Bacteria</taxon>
        <taxon>Bacteria division WOR-3</taxon>
    </lineage>
</organism>
<dbReference type="Gene3D" id="1.25.40.10">
    <property type="entry name" value="Tetratricopeptide repeat domain"/>
    <property type="match status" value="1"/>
</dbReference>
<dbReference type="PROSITE" id="PS00194">
    <property type="entry name" value="THIOREDOXIN_1"/>
    <property type="match status" value="1"/>
</dbReference>
<sequence>MKTKRSVSIMLLSLLLLVVSCSTYRVNPVKPQMGEKVHISIKGDFKSPFVEVVYLKENLDFDFDVIPAKVENKAISFVVEPDTLTSYVIWRIVDSNIVYFPDGEGLMFYYGKKPMFLAYYYKGMHTEKAIPYAANLSPKEQKKVIRKAEKIYKKGLKYYPYDPMCFARLKILQYFKLEDERSKAKYLYELENIVDSLFNTGDLLSQVAAFNVAYFFSFSKTYDYFKQIAETPFIPGALDVAMSYLYQYARSLNPKEGAKWLEVGLNKYADYIREPSSRIRNILRNYYYSLYYAYLVQGDTIKAIDYLKKLQQIFPMDPSPYVAEASLRMEMGALSYRIIDSLLVMAEKSFNPIAYSFTYPFYDAKSRDKAVKRNLTDLYRVESRYFTNIGDTARAIAVLEKAIEVQGGDLYADFGDHEQLGDLLLATGNFEKAIKHYAYAILTGAEEDRIVKTLEGKLTSIRVAEDSVRVLVSNLKKGVEENRVAAPDFSVETIDGKKLSLKNLKGKVVVLNFWATWCGPCRREIPELNSLVEKYKGSSDVVFVAITNDLKERVANYLSQNEFKYTIAFDTDGVYEKYNVTAVPTHIIIDRNGFIFSRIVGSLPRMDEVLSQKIEKLLK</sequence>
<reference evidence="3" key="1">
    <citation type="journal article" date="2020" name="mSystems">
        <title>Genome- and Community-Level Interaction Insights into Carbon Utilization and Element Cycling Functions of Hydrothermarchaeota in Hydrothermal Sediment.</title>
        <authorList>
            <person name="Zhou Z."/>
            <person name="Liu Y."/>
            <person name="Xu W."/>
            <person name="Pan J."/>
            <person name="Luo Z.H."/>
            <person name="Li M."/>
        </authorList>
    </citation>
    <scope>NUCLEOTIDE SEQUENCE [LARGE SCALE GENOMIC DNA]</scope>
    <source>
        <strain evidence="3">SpSt-69</strain>
    </source>
</reference>
<dbReference type="PROSITE" id="PS51257">
    <property type="entry name" value="PROKAR_LIPOPROTEIN"/>
    <property type="match status" value="1"/>
</dbReference>
<dbReference type="GO" id="GO:0006950">
    <property type="term" value="P:response to stress"/>
    <property type="evidence" value="ECO:0007669"/>
    <property type="project" value="UniProtKB-ARBA"/>
</dbReference>
<protein>
    <submittedName>
        <fullName evidence="3">TlpA family protein disulfide reductase</fullName>
    </submittedName>
</protein>
<dbReference type="PANTHER" id="PTHR42852">
    <property type="entry name" value="THIOL:DISULFIDE INTERCHANGE PROTEIN DSBE"/>
    <property type="match status" value="1"/>
</dbReference>
<dbReference type="Gene3D" id="3.40.30.10">
    <property type="entry name" value="Glutaredoxin"/>
    <property type="match status" value="1"/>
</dbReference>
<dbReference type="GO" id="GO:0016491">
    <property type="term" value="F:oxidoreductase activity"/>
    <property type="evidence" value="ECO:0007669"/>
    <property type="project" value="InterPro"/>
</dbReference>
<comment type="caution">
    <text evidence="3">The sequence shown here is derived from an EMBL/GenBank/DDBJ whole genome shotgun (WGS) entry which is preliminary data.</text>
</comment>
<dbReference type="CDD" id="cd02966">
    <property type="entry name" value="TlpA_like_family"/>
    <property type="match status" value="1"/>
</dbReference>
<dbReference type="InterPro" id="IPR036249">
    <property type="entry name" value="Thioredoxin-like_sf"/>
</dbReference>
<proteinExistence type="predicted"/>
<feature type="chain" id="PRO_5031045038" evidence="1">
    <location>
        <begin position="26"/>
        <end position="619"/>
    </location>
</feature>
<dbReference type="PANTHER" id="PTHR42852:SF13">
    <property type="entry name" value="PROTEIN DIPZ"/>
    <property type="match status" value="1"/>
</dbReference>
<accession>A0A7V4E6G2</accession>
<evidence type="ECO:0000313" key="3">
    <source>
        <dbReference type="EMBL" id="HGL18329.1"/>
    </source>
</evidence>
<dbReference type="InterPro" id="IPR000866">
    <property type="entry name" value="AhpC/TSA"/>
</dbReference>